<accession>A0A0G3ELE3</accession>
<organism evidence="6 7">
    <name type="scientific">Kiritimatiella glycovorans</name>
    <dbReference type="NCBI Taxonomy" id="1307763"/>
    <lineage>
        <taxon>Bacteria</taxon>
        <taxon>Pseudomonadati</taxon>
        <taxon>Kiritimatiellota</taxon>
        <taxon>Kiritimatiellia</taxon>
        <taxon>Kiritimatiellales</taxon>
        <taxon>Kiritimatiellaceae</taxon>
        <taxon>Kiritimatiella</taxon>
    </lineage>
</organism>
<evidence type="ECO:0000313" key="6">
    <source>
        <dbReference type="EMBL" id="AKJ64949.1"/>
    </source>
</evidence>
<gene>
    <name evidence="5 6" type="primary">rpmC</name>
    <name evidence="6" type="ORF">L21SP4_01707</name>
</gene>
<dbReference type="GO" id="GO:0006412">
    <property type="term" value="P:translation"/>
    <property type="evidence" value="ECO:0007669"/>
    <property type="project" value="UniProtKB-UniRule"/>
</dbReference>
<keyword evidence="7" id="KW-1185">Reference proteome</keyword>
<dbReference type="InterPro" id="IPR001854">
    <property type="entry name" value="Ribosomal_uL29"/>
</dbReference>
<dbReference type="InterPro" id="IPR050063">
    <property type="entry name" value="Ribosomal_protein_uL29"/>
</dbReference>
<name>A0A0G3ELE3_9BACT</name>
<dbReference type="HAMAP" id="MF_00374">
    <property type="entry name" value="Ribosomal_uL29"/>
    <property type="match status" value="1"/>
</dbReference>
<dbReference type="Pfam" id="PF00831">
    <property type="entry name" value="Ribosomal_L29"/>
    <property type="match status" value="1"/>
</dbReference>
<dbReference type="FunFam" id="1.10.287.310:FF:000001">
    <property type="entry name" value="50S ribosomal protein L29"/>
    <property type="match status" value="1"/>
</dbReference>
<keyword evidence="3 5" id="KW-0687">Ribonucleoprotein</keyword>
<sequence length="67" mass="7908">MKTAELRNMTPEELRHQMEDTRRELVNLRIQQTAGQLENPARIRELRRTAARILTLLGEHQRAETES</sequence>
<dbReference type="CDD" id="cd00427">
    <property type="entry name" value="Ribosomal_L29_HIP"/>
    <property type="match status" value="1"/>
</dbReference>
<evidence type="ECO:0000256" key="5">
    <source>
        <dbReference type="HAMAP-Rule" id="MF_00374"/>
    </source>
</evidence>
<evidence type="ECO:0000256" key="2">
    <source>
        <dbReference type="ARBA" id="ARBA00022980"/>
    </source>
</evidence>
<evidence type="ECO:0000256" key="1">
    <source>
        <dbReference type="ARBA" id="ARBA00009254"/>
    </source>
</evidence>
<evidence type="ECO:0000256" key="3">
    <source>
        <dbReference type="ARBA" id="ARBA00023274"/>
    </source>
</evidence>
<dbReference type="GO" id="GO:0003735">
    <property type="term" value="F:structural constituent of ribosome"/>
    <property type="evidence" value="ECO:0007669"/>
    <property type="project" value="InterPro"/>
</dbReference>
<protein>
    <recommendedName>
        <fullName evidence="4 5">Large ribosomal subunit protein uL29</fullName>
    </recommendedName>
</protein>
<evidence type="ECO:0000256" key="4">
    <source>
        <dbReference type="ARBA" id="ARBA00035204"/>
    </source>
</evidence>
<reference evidence="7" key="1">
    <citation type="submission" date="2015-02" db="EMBL/GenBank/DDBJ databases">
        <title>Description and complete genome sequence of the first cultured representative of the subdivision 5 of the Verrucomicrobia phylum.</title>
        <authorList>
            <person name="Spring S."/>
            <person name="Bunk B."/>
            <person name="Sproer C."/>
            <person name="Klenk H.-P."/>
        </authorList>
    </citation>
    <scope>NUCLEOTIDE SEQUENCE [LARGE SCALE GENOMIC DNA]</scope>
    <source>
        <strain evidence="7">L21-Fru-AB</strain>
    </source>
</reference>
<dbReference type="Proteomes" id="UP000035268">
    <property type="component" value="Chromosome"/>
</dbReference>
<dbReference type="RefSeq" id="WP_052882229.1">
    <property type="nucleotide sequence ID" value="NZ_CP010904.1"/>
</dbReference>
<dbReference type="KEGG" id="vbl:L21SP4_01707"/>
<dbReference type="NCBIfam" id="TIGR00012">
    <property type="entry name" value="L29"/>
    <property type="match status" value="1"/>
</dbReference>
<evidence type="ECO:0000313" key="7">
    <source>
        <dbReference type="Proteomes" id="UP000035268"/>
    </source>
</evidence>
<dbReference type="PANTHER" id="PTHR10916:SF0">
    <property type="entry name" value="LARGE RIBOSOMAL SUBUNIT PROTEIN UL29C"/>
    <property type="match status" value="1"/>
</dbReference>
<dbReference type="Gene3D" id="1.10.287.310">
    <property type="match status" value="1"/>
</dbReference>
<comment type="similarity">
    <text evidence="1 5">Belongs to the universal ribosomal protein uL29 family.</text>
</comment>
<dbReference type="OrthoDB" id="9815192at2"/>
<dbReference type="STRING" id="1307763.L21SP4_01707"/>
<dbReference type="GO" id="GO:0022625">
    <property type="term" value="C:cytosolic large ribosomal subunit"/>
    <property type="evidence" value="ECO:0007669"/>
    <property type="project" value="TreeGrafter"/>
</dbReference>
<proteinExistence type="inferred from homology"/>
<reference evidence="6 7" key="2">
    <citation type="journal article" date="2016" name="ISME J.">
        <title>Characterization of the first cultured representative of Verrucomicrobia subdivision 5 indicates the proposal of a novel phylum.</title>
        <authorList>
            <person name="Spring S."/>
            <person name="Bunk B."/>
            <person name="Sproer C."/>
            <person name="Schumann P."/>
            <person name="Rohde M."/>
            <person name="Tindall B.J."/>
            <person name="Klenk H.P."/>
        </authorList>
    </citation>
    <scope>NUCLEOTIDE SEQUENCE [LARGE SCALE GENOMIC DNA]</scope>
    <source>
        <strain evidence="6 7">L21-Fru-AB</strain>
    </source>
</reference>
<dbReference type="EMBL" id="CP010904">
    <property type="protein sequence ID" value="AKJ64949.1"/>
    <property type="molecule type" value="Genomic_DNA"/>
</dbReference>
<dbReference type="SUPFAM" id="SSF46561">
    <property type="entry name" value="Ribosomal protein L29 (L29p)"/>
    <property type="match status" value="1"/>
</dbReference>
<keyword evidence="2 5" id="KW-0689">Ribosomal protein</keyword>
<dbReference type="PANTHER" id="PTHR10916">
    <property type="entry name" value="60S RIBOSOMAL PROTEIN L35/50S RIBOSOMAL PROTEIN L29"/>
    <property type="match status" value="1"/>
</dbReference>
<dbReference type="InterPro" id="IPR036049">
    <property type="entry name" value="Ribosomal_uL29_sf"/>
</dbReference>
<dbReference type="AlphaFoldDB" id="A0A0G3ELE3"/>